<organism evidence="1 2">
    <name type="scientific">Aphis glycines</name>
    <name type="common">Soybean aphid</name>
    <dbReference type="NCBI Taxonomy" id="307491"/>
    <lineage>
        <taxon>Eukaryota</taxon>
        <taxon>Metazoa</taxon>
        <taxon>Ecdysozoa</taxon>
        <taxon>Arthropoda</taxon>
        <taxon>Hexapoda</taxon>
        <taxon>Insecta</taxon>
        <taxon>Pterygota</taxon>
        <taxon>Neoptera</taxon>
        <taxon>Paraneoptera</taxon>
        <taxon>Hemiptera</taxon>
        <taxon>Sternorrhyncha</taxon>
        <taxon>Aphidomorpha</taxon>
        <taxon>Aphidoidea</taxon>
        <taxon>Aphididae</taxon>
        <taxon>Aphidini</taxon>
        <taxon>Aphis</taxon>
        <taxon>Aphis</taxon>
    </lineage>
</organism>
<sequence length="285" mass="32762">MRLSLILISPEHGHWSKTNSLRSSAGFRSGAALGSFKYVAPTPTKKKCIATCLNNKYTADIFSFVNLSFKFLNSFRLNFSQFSQRIPFIKFIIISSQNLKSNKTYLINCQAIIIRKNFIVSKSGWNTTNNIFTFLHHLHQPLISFFLYVLQPWFVFWLSYPCLDHSHSPSNIKQKYNCSMTNRNNYSIKKYSCILRSYSVGLKSSSNSLVLLAFSCVYLPYVLKNFPLFEDKINKMNQFQNYFEFTCSSLVLSRGFNISSSSELSLRAKQDNALKKLFSTSSVNS</sequence>
<keyword evidence="2" id="KW-1185">Reference proteome</keyword>
<protein>
    <submittedName>
        <fullName evidence="1">Uncharacterized protein</fullName>
    </submittedName>
</protein>
<evidence type="ECO:0000313" key="1">
    <source>
        <dbReference type="EMBL" id="KAE9535077.1"/>
    </source>
</evidence>
<comment type="caution">
    <text evidence="1">The sequence shown here is derived from an EMBL/GenBank/DDBJ whole genome shotgun (WGS) entry which is preliminary data.</text>
</comment>
<dbReference type="Proteomes" id="UP000475862">
    <property type="component" value="Unassembled WGS sequence"/>
</dbReference>
<evidence type="ECO:0000313" key="2">
    <source>
        <dbReference type="Proteomes" id="UP000475862"/>
    </source>
</evidence>
<proteinExistence type="predicted"/>
<dbReference type="AlphaFoldDB" id="A0A6G0TM74"/>
<gene>
    <name evidence="1" type="ORF">AGLY_008369</name>
</gene>
<accession>A0A6G0TM74</accession>
<name>A0A6G0TM74_APHGL</name>
<dbReference type="EMBL" id="VYZN01000027">
    <property type="protein sequence ID" value="KAE9535077.1"/>
    <property type="molecule type" value="Genomic_DNA"/>
</dbReference>
<reference evidence="1 2" key="1">
    <citation type="submission" date="2019-08" db="EMBL/GenBank/DDBJ databases">
        <title>The genome of the soybean aphid Biotype 1, its phylome, world population structure and adaptation to the North American continent.</title>
        <authorList>
            <person name="Giordano R."/>
            <person name="Donthu R.K."/>
            <person name="Hernandez A.G."/>
            <person name="Wright C.L."/>
            <person name="Zimin A.V."/>
        </authorList>
    </citation>
    <scope>NUCLEOTIDE SEQUENCE [LARGE SCALE GENOMIC DNA]</scope>
    <source>
        <tissue evidence="1">Whole aphids</tissue>
    </source>
</reference>